<sequence>MDSLLIAGCPGTCINLSWGVVTARCRGEVQRHAREEGGRLSCRRTQSECLRCKEESEETMGSREEAFCLSGWMCLRVLCISFIHLMQIKCRPVSSIHLLS</sequence>
<evidence type="ECO:0000313" key="1">
    <source>
        <dbReference type="EMBL" id="KAG5839356.1"/>
    </source>
</evidence>
<protein>
    <submittedName>
        <fullName evidence="1">Uncharacterized protein</fullName>
    </submittedName>
</protein>
<proteinExistence type="predicted"/>
<keyword evidence="2" id="KW-1185">Reference proteome</keyword>
<gene>
    <name evidence="1" type="ORF">ANANG_G00204140</name>
</gene>
<name>A0A9D3LYI0_ANGAN</name>
<reference evidence="1" key="1">
    <citation type="submission" date="2021-01" db="EMBL/GenBank/DDBJ databases">
        <title>A chromosome-scale assembly of European eel, Anguilla anguilla.</title>
        <authorList>
            <person name="Henkel C."/>
            <person name="Jong-Raadsen S.A."/>
            <person name="Dufour S."/>
            <person name="Weltzien F.-A."/>
            <person name="Palstra A.P."/>
            <person name="Pelster B."/>
            <person name="Spaink H.P."/>
            <person name="Van Den Thillart G.E."/>
            <person name="Jansen H."/>
            <person name="Zahm M."/>
            <person name="Klopp C."/>
            <person name="Cedric C."/>
            <person name="Louis A."/>
            <person name="Berthelot C."/>
            <person name="Parey E."/>
            <person name="Roest Crollius H."/>
            <person name="Montfort J."/>
            <person name="Robinson-Rechavi M."/>
            <person name="Bucao C."/>
            <person name="Bouchez O."/>
            <person name="Gislard M."/>
            <person name="Lluch J."/>
            <person name="Milhes M."/>
            <person name="Lampietro C."/>
            <person name="Lopez Roques C."/>
            <person name="Donnadieu C."/>
            <person name="Braasch I."/>
            <person name="Desvignes T."/>
            <person name="Postlethwait J."/>
            <person name="Bobe J."/>
            <person name="Guiguen Y."/>
            <person name="Dirks R."/>
        </authorList>
    </citation>
    <scope>NUCLEOTIDE SEQUENCE</scope>
    <source>
        <strain evidence="1">Tag_6206</strain>
        <tissue evidence="1">Liver</tissue>
    </source>
</reference>
<evidence type="ECO:0000313" key="2">
    <source>
        <dbReference type="Proteomes" id="UP001044222"/>
    </source>
</evidence>
<dbReference type="AlphaFoldDB" id="A0A9D3LYI0"/>
<accession>A0A9D3LYI0</accession>
<dbReference type="EMBL" id="JAFIRN010000011">
    <property type="protein sequence ID" value="KAG5839356.1"/>
    <property type="molecule type" value="Genomic_DNA"/>
</dbReference>
<comment type="caution">
    <text evidence="1">The sequence shown here is derived from an EMBL/GenBank/DDBJ whole genome shotgun (WGS) entry which is preliminary data.</text>
</comment>
<dbReference type="Proteomes" id="UP001044222">
    <property type="component" value="Chromosome 11"/>
</dbReference>
<organism evidence="1 2">
    <name type="scientific">Anguilla anguilla</name>
    <name type="common">European freshwater eel</name>
    <name type="synonym">Muraena anguilla</name>
    <dbReference type="NCBI Taxonomy" id="7936"/>
    <lineage>
        <taxon>Eukaryota</taxon>
        <taxon>Metazoa</taxon>
        <taxon>Chordata</taxon>
        <taxon>Craniata</taxon>
        <taxon>Vertebrata</taxon>
        <taxon>Euteleostomi</taxon>
        <taxon>Actinopterygii</taxon>
        <taxon>Neopterygii</taxon>
        <taxon>Teleostei</taxon>
        <taxon>Anguilliformes</taxon>
        <taxon>Anguillidae</taxon>
        <taxon>Anguilla</taxon>
    </lineage>
</organism>